<evidence type="ECO:0000256" key="9">
    <source>
        <dbReference type="ARBA" id="ARBA00034328"/>
    </source>
</evidence>
<proteinExistence type="inferred from homology"/>
<dbReference type="Pfam" id="PF08028">
    <property type="entry name" value="Acyl-CoA_dh_2"/>
    <property type="match status" value="1"/>
</dbReference>
<comment type="subcellular location">
    <subcellularLocation>
        <location evidence="1">Cytoplasm</location>
    </subcellularLocation>
</comment>
<dbReference type="InterPro" id="IPR009100">
    <property type="entry name" value="AcylCoA_DH/oxidase_NM_dom_sf"/>
</dbReference>
<feature type="domain" description="Acyl-CoA dehydrogenase/oxidase N-terminal" evidence="15">
    <location>
        <begin position="20"/>
        <end position="115"/>
    </location>
</feature>
<evidence type="ECO:0000259" key="15">
    <source>
        <dbReference type="Pfam" id="PF02771"/>
    </source>
</evidence>
<evidence type="ECO:0000256" key="12">
    <source>
        <dbReference type="ARBA" id="ARBA00048445"/>
    </source>
</evidence>
<name>A0A5E4WGQ8_9BURK</name>
<dbReference type="InterPro" id="IPR046373">
    <property type="entry name" value="Acyl-CoA_Oxase/DH_mid-dom_sf"/>
</dbReference>
<dbReference type="GO" id="GO:0005737">
    <property type="term" value="C:cytoplasm"/>
    <property type="evidence" value="ECO:0007669"/>
    <property type="project" value="UniProtKB-SubCell"/>
</dbReference>
<dbReference type="GO" id="GO:0008470">
    <property type="term" value="F:3-methylbutanoyl-CoA dehydrogenase activity"/>
    <property type="evidence" value="ECO:0007669"/>
    <property type="project" value="TreeGrafter"/>
</dbReference>
<evidence type="ECO:0000259" key="14">
    <source>
        <dbReference type="Pfam" id="PF02770"/>
    </source>
</evidence>
<dbReference type="Gene3D" id="1.20.140.10">
    <property type="entry name" value="Butyryl-CoA Dehydrogenase, subunit A, domain 3"/>
    <property type="match status" value="1"/>
</dbReference>
<comment type="catalytic activity">
    <reaction evidence="13">
        <text>dibenzothiophene + 2 FMNH2 + 2 O2 = dibenzothiophene 5,5-dioxide + 2 FMN + 2 H2O + 2 H(+)</text>
        <dbReference type="Rhea" id="RHEA:49072"/>
        <dbReference type="ChEBI" id="CHEBI:15377"/>
        <dbReference type="ChEBI" id="CHEBI:15378"/>
        <dbReference type="ChEBI" id="CHEBI:15379"/>
        <dbReference type="ChEBI" id="CHEBI:23681"/>
        <dbReference type="ChEBI" id="CHEBI:57618"/>
        <dbReference type="ChEBI" id="CHEBI:58210"/>
        <dbReference type="ChEBI" id="CHEBI:90356"/>
        <dbReference type="EC" id="1.14.14.21"/>
    </reaction>
</comment>
<evidence type="ECO:0000256" key="10">
    <source>
        <dbReference type="ARBA" id="ARBA00034345"/>
    </source>
</evidence>
<feature type="domain" description="Acyl-CoA dehydrogenase C-terminal" evidence="16">
    <location>
        <begin position="240"/>
        <end position="371"/>
    </location>
</feature>
<evidence type="ECO:0000259" key="16">
    <source>
        <dbReference type="Pfam" id="PF08028"/>
    </source>
</evidence>
<evidence type="ECO:0000256" key="11">
    <source>
        <dbReference type="ARBA" id="ARBA00047859"/>
    </source>
</evidence>
<protein>
    <recommendedName>
        <fullName evidence="10">Dibenzothiophene monooxygenase</fullName>
        <ecNumber evidence="9">1.14.14.21</ecNumber>
    </recommendedName>
</protein>
<dbReference type="PIRSF" id="PIRSF016578">
    <property type="entry name" value="HsaA"/>
    <property type="match status" value="1"/>
</dbReference>
<dbReference type="InterPro" id="IPR006091">
    <property type="entry name" value="Acyl-CoA_Oxase/DH_mid-dom"/>
</dbReference>
<dbReference type="EMBL" id="CABPSB010000011">
    <property type="protein sequence ID" value="VVE22346.1"/>
    <property type="molecule type" value="Genomic_DNA"/>
</dbReference>
<dbReference type="SUPFAM" id="SSF56645">
    <property type="entry name" value="Acyl-CoA dehydrogenase NM domain-like"/>
    <property type="match status" value="1"/>
</dbReference>
<gene>
    <name evidence="17" type="ORF">PAN31108_03197</name>
</gene>
<keyword evidence="2" id="KW-0285">Flavoprotein</keyword>
<keyword evidence="4" id="KW-0547">Nucleotide-binding</keyword>
<dbReference type="EC" id="1.14.14.21" evidence="9"/>
<comment type="catalytic activity">
    <reaction evidence="11">
        <text>dibenzothiophene + FMNH2 + O2 = dibenzothiophene 5-oxide + FMN + H2O + H(+)</text>
        <dbReference type="Rhea" id="RHEA:49076"/>
        <dbReference type="ChEBI" id="CHEBI:15377"/>
        <dbReference type="ChEBI" id="CHEBI:15378"/>
        <dbReference type="ChEBI" id="CHEBI:15379"/>
        <dbReference type="ChEBI" id="CHEBI:23681"/>
        <dbReference type="ChEBI" id="CHEBI:23683"/>
        <dbReference type="ChEBI" id="CHEBI:57618"/>
        <dbReference type="ChEBI" id="CHEBI:58210"/>
    </reaction>
</comment>
<comment type="similarity">
    <text evidence="8">Belongs to the DszC flavin monooxygenase family.</text>
</comment>
<reference evidence="17 18" key="1">
    <citation type="submission" date="2019-08" db="EMBL/GenBank/DDBJ databases">
        <authorList>
            <person name="Peeters C."/>
        </authorList>
    </citation>
    <scope>NUCLEOTIDE SEQUENCE [LARGE SCALE GENOMIC DNA]</scope>
    <source>
        <strain evidence="17 18">LMG 31108</strain>
    </source>
</reference>
<keyword evidence="3" id="KW-0288">FMN</keyword>
<evidence type="ECO:0000256" key="7">
    <source>
        <dbReference type="ARBA" id="ARBA00034307"/>
    </source>
</evidence>
<dbReference type="InterPro" id="IPR036250">
    <property type="entry name" value="AcylCo_DH-like_C"/>
</dbReference>
<dbReference type="AlphaFoldDB" id="A0A5E4WGQ8"/>
<keyword evidence="6 17" id="KW-0503">Monooxygenase</keyword>
<dbReference type="Gene3D" id="1.10.540.10">
    <property type="entry name" value="Acyl-CoA dehydrogenase/oxidase, N-terminal domain"/>
    <property type="match status" value="1"/>
</dbReference>
<evidence type="ECO:0000256" key="2">
    <source>
        <dbReference type="ARBA" id="ARBA00022630"/>
    </source>
</evidence>
<feature type="domain" description="Acyl-CoA oxidase/dehydrogenase middle" evidence="14">
    <location>
        <begin position="128"/>
        <end position="207"/>
    </location>
</feature>
<dbReference type="Pfam" id="PF02770">
    <property type="entry name" value="Acyl-CoA_dh_M"/>
    <property type="match status" value="1"/>
</dbReference>
<evidence type="ECO:0000256" key="4">
    <source>
        <dbReference type="ARBA" id="ARBA00022741"/>
    </source>
</evidence>
<dbReference type="InterPro" id="IPR013786">
    <property type="entry name" value="AcylCoA_DH/ox_N"/>
</dbReference>
<accession>A0A5E4WGQ8</accession>
<evidence type="ECO:0000256" key="13">
    <source>
        <dbReference type="ARBA" id="ARBA00049456"/>
    </source>
</evidence>
<comment type="pathway">
    <text evidence="7">Sulfur metabolism; dibenzothiophene degradation.</text>
</comment>
<sequence length="394" mass="43399">MQEWLPSHHFGEHAAAVIRVAEVLRATAAQRDREGGTAWHERERLRESGLLSLAIPHEFGGLGAAWTTILQIVRRLAVEDSSLAHLFGFQHLQVASVRLFASPEQQSYYLENTVSRRWFWGNAVNARDTRLSVTRTPTGFELNGVKSFCSGSRGADMLMISVTLGSEPADRRFLAIPASRHGVTVNDDWDNVGQRQTDSGTISFARVAVDATESLGPPGVASSPRATLRNLIGQLILTEIYLGNALGALRDAIGYVKQSARPWAVAGVEQARDDGLIQLRIGGMWPDLKASLLLADDALHAFEHAWNLGLELSAQARGKLALQIAAARLHAGRTALRITSDIFELMGASATTRRDGFDRYWRNVRVHTLHDPLDYRQKALGQWMLTDALPDPYA</sequence>
<dbReference type="Pfam" id="PF02771">
    <property type="entry name" value="Acyl-CoA_dh_N"/>
    <property type="match status" value="1"/>
</dbReference>
<evidence type="ECO:0000313" key="17">
    <source>
        <dbReference type="EMBL" id="VVE22346.1"/>
    </source>
</evidence>
<evidence type="ECO:0000256" key="6">
    <source>
        <dbReference type="ARBA" id="ARBA00023033"/>
    </source>
</evidence>
<organism evidence="17 18">
    <name type="scientific">Pandoraea anhela</name>
    <dbReference type="NCBI Taxonomy" id="2508295"/>
    <lineage>
        <taxon>Bacteria</taxon>
        <taxon>Pseudomonadati</taxon>
        <taxon>Pseudomonadota</taxon>
        <taxon>Betaproteobacteria</taxon>
        <taxon>Burkholderiales</taxon>
        <taxon>Burkholderiaceae</taxon>
        <taxon>Pandoraea</taxon>
    </lineage>
</organism>
<evidence type="ECO:0000313" key="18">
    <source>
        <dbReference type="Proteomes" id="UP000406256"/>
    </source>
</evidence>
<keyword evidence="18" id="KW-1185">Reference proteome</keyword>
<evidence type="ECO:0000256" key="8">
    <source>
        <dbReference type="ARBA" id="ARBA00034317"/>
    </source>
</evidence>
<evidence type="ECO:0000256" key="1">
    <source>
        <dbReference type="ARBA" id="ARBA00004496"/>
    </source>
</evidence>
<dbReference type="GO" id="GO:0004497">
    <property type="term" value="F:monooxygenase activity"/>
    <property type="evidence" value="ECO:0007669"/>
    <property type="project" value="UniProtKB-KW"/>
</dbReference>
<dbReference type="SUPFAM" id="SSF47203">
    <property type="entry name" value="Acyl-CoA dehydrogenase C-terminal domain-like"/>
    <property type="match status" value="1"/>
</dbReference>
<dbReference type="PANTHER" id="PTHR43884:SF12">
    <property type="entry name" value="ISOVALERYL-COA DEHYDROGENASE, MITOCHONDRIAL-RELATED"/>
    <property type="match status" value="1"/>
</dbReference>
<comment type="catalytic activity">
    <reaction evidence="12">
        <text>dibenzothiophene 5-oxide + FMNH2 + O2 = dibenzothiophene 5,5-dioxide + FMN + H2O + H(+)</text>
        <dbReference type="Rhea" id="RHEA:49080"/>
        <dbReference type="ChEBI" id="CHEBI:15377"/>
        <dbReference type="ChEBI" id="CHEBI:15378"/>
        <dbReference type="ChEBI" id="CHEBI:15379"/>
        <dbReference type="ChEBI" id="CHEBI:23683"/>
        <dbReference type="ChEBI" id="CHEBI:57618"/>
        <dbReference type="ChEBI" id="CHEBI:58210"/>
        <dbReference type="ChEBI" id="CHEBI:90356"/>
    </reaction>
</comment>
<dbReference type="PANTHER" id="PTHR43884">
    <property type="entry name" value="ACYL-COA DEHYDROGENASE"/>
    <property type="match status" value="1"/>
</dbReference>
<dbReference type="InterPro" id="IPR037069">
    <property type="entry name" value="AcylCoA_DH/ox_N_sf"/>
</dbReference>
<evidence type="ECO:0000256" key="3">
    <source>
        <dbReference type="ARBA" id="ARBA00022643"/>
    </source>
</evidence>
<dbReference type="InterPro" id="IPR013107">
    <property type="entry name" value="Acyl-CoA_DH_C"/>
</dbReference>
<dbReference type="Gene3D" id="2.40.110.10">
    <property type="entry name" value="Butyryl-CoA Dehydrogenase, subunit A, domain 2"/>
    <property type="match status" value="1"/>
</dbReference>
<dbReference type="Proteomes" id="UP000406256">
    <property type="component" value="Unassembled WGS sequence"/>
</dbReference>
<dbReference type="GO" id="GO:0050660">
    <property type="term" value="F:flavin adenine dinucleotide binding"/>
    <property type="evidence" value="ECO:0007669"/>
    <property type="project" value="InterPro"/>
</dbReference>
<dbReference type="GO" id="GO:0006552">
    <property type="term" value="P:L-leucine catabolic process"/>
    <property type="evidence" value="ECO:0007669"/>
    <property type="project" value="TreeGrafter"/>
</dbReference>
<keyword evidence="5" id="KW-0560">Oxidoreductase</keyword>
<evidence type="ECO:0000256" key="5">
    <source>
        <dbReference type="ARBA" id="ARBA00023002"/>
    </source>
</evidence>